<evidence type="ECO:0000259" key="4">
    <source>
        <dbReference type="SMART" id="SM00359"/>
    </source>
</evidence>
<evidence type="ECO:0000256" key="3">
    <source>
        <dbReference type="HAMAP-Rule" id="MF_01081"/>
    </source>
</evidence>
<dbReference type="GO" id="GO:0031118">
    <property type="term" value="P:rRNA pseudouridine synthesis"/>
    <property type="evidence" value="ECO:0007669"/>
    <property type="project" value="TreeGrafter"/>
</dbReference>
<dbReference type="SUPFAM" id="SSF55120">
    <property type="entry name" value="Pseudouridine synthase"/>
    <property type="match status" value="1"/>
</dbReference>
<dbReference type="PROSITE" id="PS50890">
    <property type="entry name" value="PUA"/>
    <property type="match status" value="1"/>
</dbReference>
<dbReference type="KEGG" id="mefw:F1737_09210"/>
<name>A0AA97FF24_9EURY</name>
<sequence>MNSFENDDELKKLLECGIIAVDKPQGPTSHQVTAWVGEMLGGDIRIGHGGTLDPMVSGVLIIMLGRAVRLAPVILKHRKEYIAIMRLHGDVPRKEIERVAEEFKGRTYQRPPRKSAVRRQLRIRSIYDIEVLDVDKRLVLLRVDCEAGTYIRSLCIHMALALGVGGQMEELRRSKSGGLGLPDICTLHDLKDACEFAKEGDADLLKSFIYPAERLISEIPVVTIRNSAVDAICHGAQLAGVGIIARDNYKKGSRVAVMTEKSELVCLGEALISSEEYKPGDTGIVIDPKIVVMKPKTYKKGWTKHEKSE</sequence>
<dbReference type="SMART" id="SM01136">
    <property type="entry name" value="DKCLD"/>
    <property type="match status" value="1"/>
</dbReference>
<feature type="domain" description="PUA" evidence="4">
    <location>
        <begin position="220"/>
        <end position="293"/>
    </location>
</feature>
<comment type="function">
    <text evidence="3">Could be responsible for synthesis of pseudouridine from uracil-55 in the psi GC loop of transfer RNAs.</text>
</comment>
<dbReference type="SMART" id="SM00359">
    <property type="entry name" value="PUA"/>
    <property type="match status" value="1"/>
</dbReference>
<dbReference type="Proteomes" id="UP001301797">
    <property type="component" value="Chromosome"/>
</dbReference>
<dbReference type="GO" id="GO:0003723">
    <property type="term" value="F:RNA binding"/>
    <property type="evidence" value="ECO:0007669"/>
    <property type="project" value="InterPro"/>
</dbReference>
<evidence type="ECO:0000256" key="1">
    <source>
        <dbReference type="ARBA" id="ARBA00022694"/>
    </source>
</evidence>
<dbReference type="InterPro" id="IPR002478">
    <property type="entry name" value="PUA"/>
</dbReference>
<dbReference type="InterPro" id="IPR036974">
    <property type="entry name" value="PUA_sf"/>
</dbReference>
<protein>
    <recommendedName>
        <fullName evidence="3">Probable tRNA pseudouridine synthase B</fullName>
        <ecNumber evidence="3">5.4.99.25</ecNumber>
    </recommendedName>
    <alternativeName>
        <fullName evidence="3">tRNA pseudouridine(55) synthase</fullName>
        <shortName evidence="3">Psi55 synthase</shortName>
    </alternativeName>
    <alternativeName>
        <fullName evidence="3">tRNA pseudouridylate synthase</fullName>
    </alternativeName>
    <alternativeName>
        <fullName evidence="3">tRNA-uridine isomerase</fullName>
    </alternativeName>
</protein>
<dbReference type="Gene3D" id="3.30.2350.10">
    <property type="entry name" value="Pseudouridine synthase"/>
    <property type="match status" value="1"/>
</dbReference>
<dbReference type="RefSeq" id="WP_317136290.1">
    <property type="nucleotide sequence ID" value="NZ_CP043875.1"/>
</dbReference>
<evidence type="ECO:0000259" key="5">
    <source>
        <dbReference type="SMART" id="SM01136"/>
    </source>
</evidence>
<gene>
    <name evidence="3" type="primary">truB</name>
    <name evidence="6" type="ORF">F1737_09210</name>
</gene>
<dbReference type="EC" id="5.4.99.25" evidence="3"/>
<dbReference type="EMBL" id="CP043875">
    <property type="protein sequence ID" value="WOF16853.1"/>
    <property type="molecule type" value="Genomic_DNA"/>
</dbReference>
<evidence type="ECO:0000313" key="7">
    <source>
        <dbReference type="Proteomes" id="UP001301797"/>
    </source>
</evidence>
<feature type="active site" description="Nucleophile" evidence="3">
    <location>
        <position position="53"/>
    </location>
</feature>
<keyword evidence="1 3" id="KW-0819">tRNA processing</keyword>
<dbReference type="CDD" id="cd21148">
    <property type="entry name" value="PUA_Cbf5"/>
    <property type="match status" value="1"/>
</dbReference>
<reference evidence="6 7" key="1">
    <citation type="submission" date="2019-09" db="EMBL/GenBank/DDBJ databases">
        <title>The complete genome of Methanoplanus sp. FWC-SCC4.</title>
        <authorList>
            <person name="Chen S.-C."/>
            <person name="Zhou Y.-Z."/>
            <person name="Lai M.-C."/>
        </authorList>
    </citation>
    <scope>NUCLEOTIDE SEQUENCE [LARGE SCALE GENOMIC DNA]</scope>
    <source>
        <strain evidence="6 7">FWC-SCC4</strain>
    </source>
</reference>
<dbReference type="InterPro" id="IPR020103">
    <property type="entry name" value="PsdUridine_synth_cat_dom_sf"/>
</dbReference>
<dbReference type="GO" id="GO:1990481">
    <property type="term" value="P:mRNA pseudouridine synthesis"/>
    <property type="evidence" value="ECO:0007669"/>
    <property type="project" value="TreeGrafter"/>
</dbReference>
<dbReference type="InterPro" id="IPR012960">
    <property type="entry name" value="Dyskerin-like"/>
</dbReference>
<dbReference type="GO" id="GO:0000495">
    <property type="term" value="P:box H/ACA sno(s)RNA 3'-end processing"/>
    <property type="evidence" value="ECO:0007669"/>
    <property type="project" value="TreeGrafter"/>
</dbReference>
<dbReference type="InterPro" id="IPR004521">
    <property type="entry name" value="Uncharacterised_CHP00451"/>
</dbReference>
<dbReference type="GO" id="GO:0160148">
    <property type="term" value="F:tRNA pseudouridine(55) synthase activity"/>
    <property type="evidence" value="ECO:0007669"/>
    <property type="project" value="UniProtKB-EC"/>
</dbReference>
<evidence type="ECO:0000256" key="2">
    <source>
        <dbReference type="ARBA" id="ARBA00023235"/>
    </source>
</evidence>
<dbReference type="PANTHER" id="PTHR23127">
    <property type="entry name" value="CENTROMERE/MICROTUBULE BINDING PROTEIN CBF5"/>
    <property type="match status" value="1"/>
</dbReference>
<organism evidence="6 7">
    <name type="scientific">Methanochimaera problematica</name>
    <dbReference type="NCBI Taxonomy" id="2609417"/>
    <lineage>
        <taxon>Archaea</taxon>
        <taxon>Methanobacteriati</taxon>
        <taxon>Methanobacteriota</taxon>
        <taxon>Stenosarchaea group</taxon>
        <taxon>Methanomicrobia</taxon>
        <taxon>Methanomicrobiales</taxon>
        <taxon>Methanomicrobiaceae</taxon>
        <taxon>Methanochimaera</taxon>
    </lineage>
</organism>
<proteinExistence type="inferred from homology"/>
<accession>A0AA97FF24</accession>
<comment type="similarity">
    <text evidence="3">Belongs to the pseudouridine synthase TruB family. Type 2 subfamily.</text>
</comment>
<dbReference type="GO" id="GO:0031119">
    <property type="term" value="P:tRNA pseudouridine synthesis"/>
    <property type="evidence" value="ECO:0007669"/>
    <property type="project" value="UniProtKB-UniRule"/>
</dbReference>
<dbReference type="InterPro" id="IPR026326">
    <property type="entry name" value="TruB_arch"/>
</dbReference>
<dbReference type="Gene3D" id="2.30.130.10">
    <property type="entry name" value="PUA domain"/>
    <property type="match status" value="1"/>
</dbReference>
<dbReference type="InterPro" id="IPR015947">
    <property type="entry name" value="PUA-like_sf"/>
</dbReference>
<dbReference type="NCBIfam" id="TIGR00425">
    <property type="entry name" value="CBF5"/>
    <property type="match status" value="1"/>
</dbReference>
<keyword evidence="7" id="KW-1185">Reference proteome</keyword>
<dbReference type="InterPro" id="IPR032819">
    <property type="entry name" value="TruB_C"/>
</dbReference>
<dbReference type="Pfam" id="PF01509">
    <property type="entry name" value="TruB_N"/>
    <property type="match status" value="1"/>
</dbReference>
<dbReference type="AlphaFoldDB" id="A0AA97FF24"/>
<evidence type="ECO:0000313" key="6">
    <source>
        <dbReference type="EMBL" id="WOF16853.1"/>
    </source>
</evidence>
<dbReference type="NCBIfam" id="NF003280">
    <property type="entry name" value="PRK04270.1"/>
    <property type="match status" value="1"/>
</dbReference>
<dbReference type="Pfam" id="PF01472">
    <property type="entry name" value="PUA"/>
    <property type="match status" value="1"/>
</dbReference>
<comment type="catalytic activity">
    <reaction evidence="3">
        <text>uridine(55) in tRNA = pseudouridine(55) in tRNA</text>
        <dbReference type="Rhea" id="RHEA:42532"/>
        <dbReference type="Rhea" id="RHEA-COMP:10101"/>
        <dbReference type="Rhea" id="RHEA-COMP:10102"/>
        <dbReference type="ChEBI" id="CHEBI:65314"/>
        <dbReference type="ChEBI" id="CHEBI:65315"/>
        <dbReference type="EC" id="5.4.99.25"/>
    </reaction>
</comment>
<dbReference type="InterPro" id="IPR002501">
    <property type="entry name" value="PsdUridine_synth_N"/>
</dbReference>
<dbReference type="Pfam" id="PF16198">
    <property type="entry name" value="TruB_C_2"/>
    <property type="match status" value="1"/>
</dbReference>
<dbReference type="SUPFAM" id="SSF88697">
    <property type="entry name" value="PUA domain-like"/>
    <property type="match status" value="1"/>
</dbReference>
<dbReference type="GeneID" id="85230342"/>
<dbReference type="HAMAP" id="MF_01081">
    <property type="entry name" value="TruB_arch"/>
    <property type="match status" value="1"/>
</dbReference>
<feature type="domain" description="Dyskerin-like" evidence="5">
    <location>
        <begin position="1"/>
        <end position="33"/>
    </location>
</feature>
<dbReference type="NCBIfam" id="TIGR00451">
    <property type="entry name" value="unchar_dom_2"/>
    <property type="match status" value="1"/>
</dbReference>
<dbReference type="PANTHER" id="PTHR23127:SF0">
    <property type="entry name" value="H_ACA RIBONUCLEOPROTEIN COMPLEX SUBUNIT DKC1"/>
    <property type="match status" value="1"/>
</dbReference>
<keyword evidence="2 3" id="KW-0413">Isomerase</keyword>
<dbReference type="InterPro" id="IPR004802">
    <property type="entry name" value="tRNA_PsdUridine_synth_B_fam"/>
</dbReference>
<dbReference type="GO" id="GO:0031120">
    <property type="term" value="P:snRNA pseudouridine synthesis"/>
    <property type="evidence" value="ECO:0007669"/>
    <property type="project" value="TreeGrafter"/>
</dbReference>